<feature type="transmembrane region" description="Helical" evidence="1">
    <location>
        <begin position="50"/>
        <end position="71"/>
    </location>
</feature>
<evidence type="ECO:0000313" key="2">
    <source>
        <dbReference type="EMBL" id="MBW0129451.1"/>
    </source>
</evidence>
<sequence>MSSVLDIVRLQFLDRRILLGTALGTVVFVALGVGLSAVDVASQGSFGRGFASGVVGGWYGAVAAVQFTGIVRQLPFTVAMGRSRSSFYLGTLLSFLVQVLFHGVLLSLALAVERATGGWGAGIAFLGTSWADAGNPVGQFLVFAAPFVLTFPMVLLAAVVQVRFGGVGLAVAAVFAGAGAFFVLIGVGLLTVGAPQTVFQSLMLAAIGVLYAVVGWFVVQRAAV</sequence>
<accession>A0ABS6UB41</accession>
<comment type="caution">
    <text evidence="2">The sequence shown here is derived from an EMBL/GenBank/DDBJ whole genome shotgun (WGS) entry which is preliminary data.</text>
</comment>
<feature type="transmembrane region" description="Helical" evidence="1">
    <location>
        <begin position="92"/>
        <end position="112"/>
    </location>
</feature>
<dbReference type="Proteomes" id="UP000694300">
    <property type="component" value="Unassembled WGS sequence"/>
</dbReference>
<reference evidence="2 3" key="1">
    <citation type="submission" date="2020-11" db="EMBL/GenBank/DDBJ databases">
        <title>Pseudonocardia abyssalis sp. nov. and Pseudonocardia oceani sp. nov., description and phylogenomic analysis of two novel actinomycetes isolated from the deep Southern Ocean.</title>
        <authorList>
            <person name="Parra J."/>
        </authorList>
    </citation>
    <scope>NUCLEOTIDE SEQUENCE [LARGE SCALE GENOMIC DNA]</scope>
    <source>
        <strain evidence="3">KRD185</strain>
    </source>
</reference>
<keyword evidence="1" id="KW-0812">Transmembrane</keyword>
<evidence type="ECO:0000256" key="1">
    <source>
        <dbReference type="SAM" id="Phobius"/>
    </source>
</evidence>
<evidence type="ECO:0000313" key="3">
    <source>
        <dbReference type="Proteomes" id="UP000694300"/>
    </source>
</evidence>
<keyword evidence="1" id="KW-1133">Transmembrane helix</keyword>
<gene>
    <name evidence="2" type="ORF">I4I82_17455</name>
</gene>
<feature type="transmembrane region" description="Helical" evidence="1">
    <location>
        <begin position="167"/>
        <end position="192"/>
    </location>
</feature>
<organism evidence="2 3">
    <name type="scientific">Pseudonocardia oceani</name>
    <dbReference type="NCBI Taxonomy" id="2792013"/>
    <lineage>
        <taxon>Bacteria</taxon>
        <taxon>Bacillati</taxon>
        <taxon>Actinomycetota</taxon>
        <taxon>Actinomycetes</taxon>
        <taxon>Pseudonocardiales</taxon>
        <taxon>Pseudonocardiaceae</taxon>
        <taxon>Pseudonocardia</taxon>
    </lineage>
</organism>
<protein>
    <recommendedName>
        <fullName evidence="4">ABC-2 type transport system permease protein</fullName>
    </recommendedName>
</protein>
<evidence type="ECO:0008006" key="4">
    <source>
        <dbReference type="Google" id="ProtNLM"/>
    </source>
</evidence>
<feature type="transmembrane region" description="Helical" evidence="1">
    <location>
        <begin position="17"/>
        <end position="38"/>
    </location>
</feature>
<keyword evidence="1" id="KW-0472">Membrane</keyword>
<name>A0ABS6UB41_9PSEU</name>
<dbReference type="EMBL" id="JADQDF010000001">
    <property type="protein sequence ID" value="MBW0129451.1"/>
    <property type="molecule type" value="Genomic_DNA"/>
</dbReference>
<proteinExistence type="predicted"/>
<feature type="transmembrane region" description="Helical" evidence="1">
    <location>
        <begin position="140"/>
        <end position="160"/>
    </location>
</feature>
<dbReference type="RefSeq" id="WP_218590957.1">
    <property type="nucleotide sequence ID" value="NZ_JADQDE010000065.1"/>
</dbReference>
<feature type="transmembrane region" description="Helical" evidence="1">
    <location>
        <begin position="198"/>
        <end position="219"/>
    </location>
</feature>
<keyword evidence="3" id="KW-1185">Reference proteome</keyword>